<comment type="caution">
    <text evidence="2">The sequence shown here is derived from an EMBL/GenBank/DDBJ whole genome shotgun (WGS) entry which is preliminary data.</text>
</comment>
<evidence type="ECO:0000256" key="1">
    <source>
        <dbReference type="SAM" id="MobiDB-lite"/>
    </source>
</evidence>
<accession>A0A4R3NXH2</accession>
<name>A0A4R3NXH2_9HYPH</name>
<reference evidence="2 3" key="1">
    <citation type="submission" date="2019-03" db="EMBL/GenBank/DDBJ databases">
        <title>Freshwater and sediment microbial communities from various areas in North America, analyzing microbe dynamics in response to fracking.</title>
        <authorList>
            <person name="Lamendella R."/>
        </authorList>
    </citation>
    <scope>NUCLEOTIDE SEQUENCE [LARGE SCALE GENOMIC DNA]</scope>
    <source>
        <strain evidence="2 3">175.2</strain>
    </source>
</reference>
<keyword evidence="3" id="KW-1185">Reference proteome</keyword>
<proteinExistence type="predicted"/>
<dbReference type="Proteomes" id="UP000295097">
    <property type="component" value="Unassembled WGS sequence"/>
</dbReference>
<protein>
    <submittedName>
        <fullName evidence="2">Uncharacterized protein</fullName>
    </submittedName>
</protein>
<organism evidence="2 3">
    <name type="scientific">Martelella mediterranea</name>
    <dbReference type="NCBI Taxonomy" id="293089"/>
    <lineage>
        <taxon>Bacteria</taxon>
        <taxon>Pseudomonadati</taxon>
        <taxon>Pseudomonadota</taxon>
        <taxon>Alphaproteobacteria</taxon>
        <taxon>Hyphomicrobiales</taxon>
        <taxon>Aurantimonadaceae</taxon>
        <taxon>Martelella</taxon>
    </lineage>
</organism>
<evidence type="ECO:0000313" key="2">
    <source>
        <dbReference type="EMBL" id="TCT45094.1"/>
    </source>
</evidence>
<dbReference type="EMBL" id="SMAR01000001">
    <property type="protein sequence ID" value="TCT45094.1"/>
    <property type="molecule type" value="Genomic_DNA"/>
</dbReference>
<feature type="compositionally biased region" description="Pro residues" evidence="1">
    <location>
        <begin position="65"/>
        <end position="78"/>
    </location>
</feature>
<evidence type="ECO:0000313" key="3">
    <source>
        <dbReference type="Proteomes" id="UP000295097"/>
    </source>
</evidence>
<feature type="region of interest" description="Disordered" evidence="1">
    <location>
        <begin position="1"/>
        <end position="118"/>
    </location>
</feature>
<feature type="compositionally biased region" description="Polar residues" evidence="1">
    <location>
        <begin position="14"/>
        <end position="27"/>
    </location>
</feature>
<gene>
    <name evidence="2" type="ORF">EDC90_1001235</name>
</gene>
<sequence length="311" mass="33567">MMKHVTKNCILSVHPQNNSAQAVQTPPQAARRRNPPTGASVQHAQHAHSPREAGISAHDFFLANVPPPPEAPLPPPSATKPSLSNLMVRSGETDHTSKTQAHRALKGPAPPPPVAPKPSLSGLVKAKEAEAVKASGNEAMLNIPPEPKMPPPPPPASAKPELHSMLHSGGEAKNMSKRGLVEKHVRFDIPTDGPPEPQRLHAGDNISPFAERNAQRLSHVGDRHASIPEGKHVASHSLSRFIRSVSPARFLKNGAALIADRMPGHGKEAVGNRHTGQPMPTYQSFEERLDPDIEGIHTDFQRLQDTEIIHF</sequence>
<dbReference type="AlphaFoldDB" id="A0A4R3NXH2"/>